<sequence length="180" mass="18849">MQSTSRSIDAAGGIAERRSPHAFRKAPSVHKIDPDLISGMLVALFGLIVAIYAFNHYPMGTLRRMGPGMFPVGLGGLISCLGGALALSALFRRGHVAIPFRFESRTAVLVIVSVAAFALLIRSAGLVPAVIAVVSLSAFADKAATLRSTLVLAVALCALAYVLFRLALGLNLPLLIWPGA</sequence>
<feature type="transmembrane region" description="Helical" evidence="1">
    <location>
        <begin position="36"/>
        <end position="57"/>
    </location>
</feature>
<feature type="transmembrane region" description="Helical" evidence="1">
    <location>
        <begin position="111"/>
        <end position="138"/>
    </location>
</feature>
<keyword evidence="1" id="KW-0812">Transmembrane</keyword>
<protein>
    <submittedName>
        <fullName evidence="3">Tripartite tricarboxylate transporter TctB family protein</fullName>
    </submittedName>
</protein>
<dbReference type="InterPro" id="IPR009936">
    <property type="entry name" value="DUF1468"/>
</dbReference>
<name>A0A433X2L5_9HYPH</name>
<evidence type="ECO:0000259" key="2">
    <source>
        <dbReference type="Pfam" id="PF07331"/>
    </source>
</evidence>
<keyword evidence="4" id="KW-1185">Reference proteome</keyword>
<keyword evidence="1" id="KW-0472">Membrane</keyword>
<dbReference type="EMBL" id="RZNJ01000008">
    <property type="protein sequence ID" value="RUT28301.1"/>
    <property type="molecule type" value="Genomic_DNA"/>
</dbReference>
<evidence type="ECO:0000313" key="3">
    <source>
        <dbReference type="EMBL" id="RUT28301.1"/>
    </source>
</evidence>
<accession>A0A433X2L5</accession>
<feature type="transmembrane region" description="Helical" evidence="1">
    <location>
        <begin position="150"/>
        <end position="177"/>
    </location>
</feature>
<evidence type="ECO:0000313" key="4">
    <source>
        <dbReference type="Proteomes" id="UP000281547"/>
    </source>
</evidence>
<feature type="domain" description="DUF1468" evidence="2">
    <location>
        <begin position="37"/>
        <end position="173"/>
    </location>
</feature>
<dbReference type="Proteomes" id="UP000281547">
    <property type="component" value="Unassembled WGS sequence"/>
</dbReference>
<dbReference type="Pfam" id="PF07331">
    <property type="entry name" value="TctB"/>
    <property type="match status" value="1"/>
</dbReference>
<feature type="transmembrane region" description="Helical" evidence="1">
    <location>
        <begin position="69"/>
        <end position="91"/>
    </location>
</feature>
<proteinExistence type="predicted"/>
<dbReference type="OrthoDB" id="5186924at2"/>
<gene>
    <name evidence="3" type="ORF">EMQ25_17080</name>
</gene>
<dbReference type="AlphaFoldDB" id="A0A433X2L5"/>
<comment type="caution">
    <text evidence="3">The sequence shown here is derived from an EMBL/GenBank/DDBJ whole genome shotgun (WGS) entry which is preliminary data.</text>
</comment>
<evidence type="ECO:0000256" key="1">
    <source>
        <dbReference type="SAM" id="Phobius"/>
    </source>
</evidence>
<keyword evidence="1" id="KW-1133">Transmembrane helix</keyword>
<organism evidence="3 4">
    <name type="scientific">Arsenicitalea aurantiaca</name>
    <dbReference type="NCBI Taxonomy" id="1783274"/>
    <lineage>
        <taxon>Bacteria</taxon>
        <taxon>Pseudomonadati</taxon>
        <taxon>Pseudomonadota</taxon>
        <taxon>Alphaproteobacteria</taxon>
        <taxon>Hyphomicrobiales</taxon>
        <taxon>Devosiaceae</taxon>
        <taxon>Arsenicitalea</taxon>
    </lineage>
</organism>
<reference evidence="3 4" key="1">
    <citation type="journal article" date="2016" name="Int. J. Syst. Evol. Microbiol.">
        <title>Arsenicitalea aurantiaca gen. nov., sp. nov., a new member of the family Hyphomicrobiaceae, isolated from high-arsenic sediment.</title>
        <authorList>
            <person name="Mu Y."/>
            <person name="Zhou L."/>
            <person name="Zeng X.C."/>
            <person name="Liu L."/>
            <person name="Pan Y."/>
            <person name="Chen X."/>
            <person name="Wang J."/>
            <person name="Li S."/>
            <person name="Li W.J."/>
            <person name="Wang Y."/>
        </authorList>
    </citation>
    <scope>NUCLEOTIDE SEQUENCE [LARGE SCALE GENOMIC DNA]</scope>
    <source>
        <strain evidence="3 4">42-50</strain>
    </source>
</reference>